<dbReference type="HOGENOM" id="CLU_016047_1_2_0"/>
<name>A0A081C2D9_VECG1</name>
<feature type="transmembrane region" description="Helical" evidence="9">
    <location>
        <begin position="72"/>
        <end position="97"/>
    </location>
</feature>
<evidence type="ECO:0000256" key="8">
    <source>
        <dbReference type="ARBA" id="ARBA00023136"/>
    </source>
</evidence>
<gene>
    <name evidence="11" type="ORF">U27_05719</name>
</gene>
<dbReference type="STRING" id="1499967.U27_05719"/>
<dbReference type="InterPro" id="IPR000515">
    <property type="entry name" value="MetI-like"/>
</dbReference>
<keyword evidence="8 9" id="KW-0472">Membrane</keyword>
<dbReference type="eggNOG" id="COG0395">
    <property type="taxonomic scope" value="Bacteria"/>
</dbReference>
<dbReference type="GO" id="GO:0055085">
    <property type="term" value="P:transmembrane transport"/>
    <property type="evidence" value="ECO:0007669"/>
    <property type="project" value="InterPro"/>
</dbReference>
<keyword evidence="6 9" id="KW-0812">Transmembrane</keyword>
<dbReference type="CDD" id="cd06261">
    <property type="entry name" value="TM_PBP2"/>
    <property type="match status" value="1"/>
</dbReference>
<dbReference type="InterPro" id="IPR035906">
    <property type="entry name" value="MetI-like_sf"/>
</dbReference>
<organism evidence="11">
    <name type="scientific">Vecturithrix granuli</name>
    <dbReference type="NCBI Taxonomy" id="1499967"/>
    <lineage>
        <taxon>Bacteria</taxon>
        <taxon>Candidatus Moduliflexota</taxon>
        <taxon>Candidatus Vecturitrichia</taxon>
        <taxon>Candidatus Vecturitrichales</taxon>
        <taxon>Candidatus Vecturitrichaceae</taxon>
        <taxon>Candidatus Vecturithrix</taxon>
    </lineage>
</organism>
<comment type="subcellular location">
    <subcellularLocation>
        <location evidence="1 9">Cell membrane</location>
        <topology evidence="1 9">Multi-pass membrane protein</topology>
    </subcellularLocation>
</comment>
<keyword evidence="4" id="KW-1003">Cell membrane</keyword>
<evidence type="ECO:0000256" key="7">
    <source>
        <dbReference type="ARBA" id="ARBA00022989"/>
    </source>
</evidence>
<evidence type="ECO:0000256" key="6">
    <source>
        <dbReference type="ARBA" id="ARBA00022692"/>
    </source>
</evidence>
<comment type="similarity">
    <text evidence="2">Belongs to the binding-protein-dependent transport system permease family. MalFG subfamily.</text>
</comment>
<feature type="transmembrane region" description="Helical" evidence="9">
    <location>
        <begin position="251"/>
        <end position="269"/>
    </location>
</feature>
<dbReference type="AlphaFoldDB" id="A0A081C2D9"/>
<feature type="transmembrane region" description="Helical" evidence="9">
    <location>
        <begin position="191"/>
        <end position="214"/>
    </location>
</feature>
<dbReference type="InterPro" id="IPR050901">
    <property type="entry name" value="BP-dep_ABC_trans_perm"/>
</dbReference>
<keyword evidence="7 9" id="KW-1133">Transmembrane helix</keyword>
<proteinExistence type="inferred from homology"/>
<dbReference type="EMBL" id="DF820468">
    <property type="protein sequence ID" value="GAK58744.1"/>
    <property type="molecule type" value="Genomic_DNA"/>
</dbReference>
<dbReference type="Pfam" id="PF00528">
    <property type="entry name" value="BPD_transp_1"/>
    <property type="match status" value="1"/>
</dbReference>
<evidence type="ECO:0000256" key="5">
    <source>
        <dbReference type="ARBA" id="ARBA00022597"/>
    </source>
</evidence>
<keyword evidence="5" id="KW-0762">Sugar transport</keyword>
<accession>A0A081C2D9</accession>
<keyword evidence="3 9" id="KW-0813">Transport</keyword>
<protein>
    <submittedName>
        <fullName evidence="11">Binding-protein-dependent transport systems inner membrane component</fullName>
    </submittedName>
</protein>
<evidence type="ECO:0000256" key="4">
    <source>
        <dbReference type="ARBA" id="ARBA00022475"/>
    </source>
</evidence>
<feature type="transmembrane region" description="Helical" evidence="9">
    <location>
        <begin position="220"/>
        <end position="244"/>
    </location>
</feature>
<dbReference type="PANTHER" id="PTHR32243:SF50">
    <property type="entry name" value="MALTOSE_MALTODEXTRIN TRANSPORT SYSTEM PERMEASE PROTEIN MALG"/>
    <property type="match status" value="1"/>
</dbReference>
<dbReference type="PANTHER" id="PTHR32243">
    <property type="entry name" value="MALTOSE TRANSPORT SYSTEM PERMEASE-RELATED"/>
    <property type="match status" value="1"/>
</dbReference>
<dbReference type="Gene3D" id="1.10.3720.10">
    <property type="entry name" value="MetI-like"/>
    <property type="match status" value="1"/>
</dbReference>
<evidence type="ECO:0000256" key="9">
    <source>
        <dbReference type="RuleBase" id="RU363032"/>
    </source>
</evidence>
<evidence type="ECO:0000313" key="11">
    <source>
        <dbReference type="EMBL" id="GAK58744.1"/>
    </source>
</evidence>
<evidence type="ECO:0000313" key="12">
    <source>
        <dbReference type="Proteomes" id="UP000030661"/>
    </source>
</evidence>
<feature type="transmembrane region" description="Helical" evidence="9">
    <location>
        <begin position="12"/>
        <end position="33"/>
    </location>
</feature>
<feature type="transmembrane region" description="Helical" evidence="9">
    <location>
        <begin position="151"/>
        <end position="170"/>
    </location>
</feature>
<reference evidence="11" key="1">
    <citation type="journal article" date="2015" name="PeerJ">
        <title>First genomic representation of candidate bacterial phylum KSB3 points to enhanced environmental sensing as a trigger of wastewater bulking.</title>
        <authorList>
            <person name="Sekiguchi Y."/>
            <person name="Ohashi A."/>
            <person name="Parks D.H."/>
            <person name="Yamauchi T."/>
            <person name="Tyson G.W."/>
            <person name="Hugenholtz P."/>
        </authorList>
    </citation>
    <scope>NUCLEOTIDE SEQUENCE [LARGE SCALE GENOMIC DNA]</scope>
</reference>
<evidence type="ECO:0000256" key="1">
    <source>
        <dbReference type="ARBA" id="ARBA00004651"/>
    </source>
</evidence>
<dbReference type="GO" id="GO:0005886">
    <property type="term" value="C:plasma membrane"/>
    <property type="evidence" value="ECO:0007669"/>
    <property type="project" value="UniProtKB-SubCell"/>
</dbReference>
<dbReference type="Proteomes" id="UP000030661">
    <property type="component" value="Unassembled WGS sequence"/>
</dbReference>
<keyword evidence="12" id="KW-1185">Reference proteome</keyword>
<evidence type="ECO:0000256" key="3">
    <source>
        <dbReference type="ARBA" id="ARBA00022448"/>
    </source>
</evidence>
<evidence type="ECO:0000256" key="2">
    <source>
        <dbReference type="ARBA" id="ARBA00009047"/>
    </source>
</evidence>
<feature type="domain" description="ABC transmembrane type-1" evidence="10">
    <location>
        <begin position="73"/>
        <end position="269"/>
    </location>
</feature>
<dbReference type="SUPFAM" id="SSF161098">
    <property type="entry name" value="MetI-like"/>
    <property type="match status" value="1"/>
</dbReference>
<dbReference type="PROSITE" id="PS50928">
    <property type="entry name" value="ABC_TM1"/>
    <property type="match status" value="1"/>
</dbReference>
<sequence>MTLRTRKRIKMGITYFVCLVVLFITLFPIYWMFLVSMRNRVEIFDSKPKLYQTTFFTENYTKPFLEGVYGRYLWNSVIIATCNTVIVTGLAILATYSFSRFPIKGYHHLFFWTITNRMAPPAAFILPLYLLFNTIGKTIGIQMIDSRWGLILLYCVPNLPFAIWLLKGMIDAIPDALDEAALIDGAGMWQILWYIIIPTAKPGIAITAILTWIFSWNEYIFASILTSVNARTITTGLAGFVTVVGVEWGQMAAVSVVSLLPAIIFLGYIQKYIVAGLTFGAVKE</sequence>
<evidence type="ECO:0000259" key="10">
    <source>
        <dbReference type="PROSITE" id="PS50928"/>
    </source>
</evidence>